<evidence type="ECO:0000313" key="5">
    <source>
        <dbReference type="Proteomes" id="UP000516369"/>
    </source>
</evidence>
<gene>
    <name evidence="4" type="ORF">HQ394_10580</name>
</gene>
<dbReference type="CDD" id="cd00156">
    <property type="entry name" value="REC"/>
    <property type="match status" value="1"/>
</dbReference>
<dbReference type="PROSITE" id="PS50110">
    <property type="entry name" value="RESPONSE_REGULATORY"/>
    <property type="match status" value="1"/>
</dbReference>
<dbReference type="SMART" id="SM00448">
    <property type="entry name" value="REC"/>
    <property type="match status" value="1"/>
</dbReference>
<evidence type="ECO:0000259" key="3">
    <source>
        <dbReference type="PROSITE" id="PS50110"/>
    </source>
</evidence>
<organism evidence="4 5">
    <name type="scientific">Defluviicoccus vanus</name>
    <dbReference type="NCBI Taxonomy" id="111831"/>
    <lineage>
        <taxon>Bacteria</taxon>
        <taxon>Pseudomonadati</taxon>
        <taxon>Pseudomonadota</taxon>
        <taxon>Alphaproteobacteria</taxon>
        <taxon>Rhodospirillales</taxon>
        <taxon>Rhodospirillaceae</taxon>
        <taxon>Defluviicoccus</taxon>
    </lineage>
</organism>
<name>A0A7H1N1V0_9PROT</name>
<dbReference type="RefSeq" id="WP_190260203.1">
    <property type="nucleotide sequence ID" value="NZ_CP053923.1"/>
</dbReference>
<keyword evidence="5" id="KW-1185">Reference proteome</keyword>
<dbReference type="PANTHER" id="PTHR44591:SF3">
    <property type="entry name" value="RESPONSE REGULATORY DOMAIN-CONTAINING PROTEIN"/>
    <property type="match status" value="1"/>
</dbReference>
<reference evidence="4 5" key="1">
    <citation type="submission" date="2020-05" db="EMBL/GenBank/DDBJ databases">
        <title>Complete closed genome sequence of Defluviicoccus vanus.</title>
        <authorList>
            <person name="Bessarab I."/>
            <person name="Arumugam K."/>
            <person name="Maszenan A.M."/>
            <person name="Seviour R.J."/>
            <person name="Williams R.B."/>
        </authorList>
    </citation>
    <scope>NUCLEOTIDE SEQUENCE [LARGE SCALE GENOMIC DNA]</scope>
    <source>
        <strain evidence="4 5">Ben 114</strain>
    </source>
</reference>
<dbReference type="InterPro" id="IPR050595">
    <property type="entry name" value="Bact_response_regulator"/>
</dbReference>
<dbReference type="SUPFAM" id="SSF52172">
    <property type="entry name" value="CheY-like"/>
    <property type="match status" value="1"/>
</dbReference>
<dbReference type="PANTHER" id="PTHR44591">
    <property type="entry name" value="STRESS RESPONSE REGULATOR PROTEIN 1"/>
    <property type="match status" value="1"/>
</dbReference>
<dbReference type="GO" id="GO:0000160">
    <property type="term" value="P:phosphorelay signal transduction system"/>
    <property type="evidence" value="ECO:0007669"/>
    <property type="project" value="InterPro"/>
</dbReference>
<protein>
    <submittedName>
        <fullName evidence="4">Response regulator</fullName>
    </submittedName>
</protein>
<evidence type="ECO:0000256" key="1">
    <source>
        <dbReference type="ARBA" id="ARBA00022553"/>
    </source>
</evidence>
<proteinExistence type="predicted"/>
<feature type="domain" description="Response regulatory" evidence="3">
    <location>
        <begin position="8"/>
        <end position="127"/>
    </location>
</feature>
<sequence length="128" mass="14077">MPAKHDKRLLVCDDEPAFGRYIKNVAESLGYAVCVTTEGTAFIDAYGGFNPTTIIVDMIMPGMDGNELILWLAQQKSAARLIIITGFTPDYATHAKILAEYKGLRPVTMLHKPVELELLRAALAPEPM</sequence>
<evidence type="ECO:0000256" key="2">
    <source>
        <dbReference type="PROSITE-ProRule" id="PRU00169"/>
    </source>
</evidence>
<dbReference type="EMBL" id="CP053923">
    <property type="protein sequence ID" value="QNT69686.1"/>
    <property type="molecule type" value="Genomic_DNA"/>
</dbReference>
<feature type="modified residue" description="4-aspartylphosphate" evidence="2">
    <location>
        <position position="57"/>
    </location>
</feature>
<dbReference type="Gene3D" id="3.40.50.2300">
    <property type="match status" value="1"/>
</dbReference>
<dbReference type="Proteomes" id="UP000516369">
    <property type="component" value="Chromosome"/>
</dbReference>
<dbReference type="AlphaFoldDB" id="A0A7H1N1V0"/>
<dbReference type="InterPro" id="IPR001789">
    <property type="entry name" value="Sig_transdc_resp-reg_receiver"/>
</dbReference>
<dbReference type="KEGG" id="dvn:HQ394_10580"/>
<dbReference type="InterPro" id="IPR011006">
    <property type="entry name" value="CheY-like_superfamily"/>
</dbReference>
<dbReference type="Pfam" id="PF00072">
    <property type="entry name" value="Response_reg"/>
    <property type="match status" value="1"/>
</dbReference>
<accession>A0A7H1N1V0</accession>
<keyword evidence="1 2" id="KW-0597">Phosphoprotein</keyword>
<evidence type="ECO:0000313" key="4">
    <source>
        <dbReference type="EMBL" id="QNT69686.1"/>
    </source>
</evidence>